<dbReference type="OrthoDB" id="444432at2759"/>
<proteinExistence type="predicted"/>
<keyword evidence="3" id="KW-0378">Hydrolase</keyword>
<dbReference type="InterPro" id="IPR029055">
    <property type="entry name" value="Ntn_hydrolases_N"/>
</dbReference>
<dbReference type="Gene3D" id="3.60.20.10">
    <property type="entry name" value="Glutamine Phosphoribosylpyrophosphate, subunit 1, domain 1"/>
    <property type="match status" value="1"/>
</dbReference>
<accession>A0A5N5QHY3</accession>
<dbReference type="AlphaFoldDB" id="A0A5N5QHY3"/>
<protein>
    <recommendedName>
        <fullName evidence="1">Phosphatidylglycerol/phosphatidylinositol transfer protein</fullName>
    </recommendedName>
</protein>
<dbReference type="EMBL" id="SSOP01000110">
    <property type="protein sequence ID" value="KAB5591340.1"/>
    <property type="molecule type" value="Genomic_DNA"/>
</dbReference>
<comment type="caution">
    <text evidence="3">The sequence shown here is derived from an EMBL/GenBank/DDBJ whole genome shotgun (WGS) entry which is preliminary data.</text>
</comment>
<dbReference type="InterPro" id="IPR003172">
    <property type="entry name" value="ML_dom"/>
</dbReference>
<dbReference type="SMART" id="SM00737">
    <property type="entry name" value="ML"/>
    <property type="match status" value="1"/>
</dbReference>
<sequence length="538" mass="59803">MCRWFAYISDSEPCLLDDVLSRPAHSIVKQVQTHYLPGLFHHTDKEHDQVQRKELATRNLHINNDGTGVAFYSTVASKFGEAKFPMPQLYKTIMPPANDINFKSLCLNTSSLTVFAHVRMATSEVQLFNSHPFAFGRHVFMHNGSIANFNLIKRDLCSRMSPKAYDNVKGTTDSEHLAAMYFTHLGDDWGAEHSLQDMKQALENAITDVVELQRKLATPLTASSLNLCTTDGIKLVAFRFRNSDIEQPPSLYYSESAGVTLNRKYPGHPDYLKFEDPGDAARGLVGIDMLDPEACGNHVIVSSEPTTRDEAEWTLVPKNKAVLVDFPDGKNRINITDIWRVTVIITGCFPPPPTTRTRTSLSAMYFSKVALFAAALSPLAVSALSFPRPDLVLNGDSPIFTQSRWSWQNCGEDSDVVHIKSLEVSPDPPKPGQDLTVTVVATSDKPIEEGAYANVDVKLGLIKLLHKQFDICEEARNANTTIQCPVAKGDHTVVQTVALPKEIPRAKFTVDVRGYTVDDDDLVCVKLNVDFMLGHNLW</sequence>
<dbReference type="CDD" id="cd00917">
    <property type="entry name" value="PG-PI_TP"/>
    <property type="match status" value="1"/>
</dbReference>
<dbReference type="Gene3D" id="2.60.40.770">
    <property type="match status" value="1"/>
</dbReference>
<dbReference type="PANTHER" id="PTHR43187:SF1">
    <property type="entry name" value="GLUTAMINE AMIDOTRANSFERASE DUG3-RELATED"/>
    <property type="match status" value="1"/>
</dbReference>
<dbReference type="GO" id="GO:0061672">
    <property type="term" value="C:glutathione hydrolase complex"/>
    <property type="evidence" value="ECO:0007669"/>
    <property type="project" value="TreeGrafter"/>
</dbReference>
<organism evidence="3 4">
    <name type="scientific">Ceratobasidium theobromae</name>
    <dbReference type="NCBI Taxonomy" id="1582974"/>
    <lineage>
        <taxon>Eukaryota</taxon>
        <taxon>Fungi</taxon>
        <taxon>Dikarya</taxon>
        <taxon>Basidiomycota</taxon>
        <taxon>Agaricomycotina</taxon>
        <taxon>Agaricomycetes</taxon>
        <taxon>Cantharellales</taxon>
        <taxon>Ceratobasidiaceae</taxon>
        <taxon>Ceratobasidium</taxon>
    </lineage>
</organism>
<keyword evidence="4" id="KW-1185">Reference proteome</keyword>
<dbReference type="SUPFAM" id="SSF56235">
    <property type="entry name" value="N-terminal nucleophile aminohydrolases (Ntn hydrolases)"/>
    <property type="match status" value="1"/>
</dbReference>
<feature type="domain" description="Glutamine amidotransferase type-2" evidence="2">
    <location>
        <begin position="2"/>
        <end position="337"/>
    </location>
</feature>
<gene>
    <name evidence="3" type="ORF">CTheo_5213</name>
</gene>
<dbReference type="InterPro" id="IPR033917">
    <property type="entry name" value="ML_PG-PI_TP"/>
</dbReference>
<dbReference type="PROSITE" id="PS51278">
    <property type="entry name" value="GATASE_TYPE_2"/>
    <property type="match status" value="1"/>
</dbReference>
<dbReference type="GO" id="GO:0005737">
    <property type="term" value="C:cytoplasm"/>
    <property type="evidence" value="ECO:0007669"/>
    <property type="project" value="TreeGrafter"/>
</dbReference>
<dbReference type="SUPFAM" id="SSF81296">
    <property type="entry name" value="E set domains"/>
    <property type="match status" value="1"/>
</dbReference>
<reference evidence="3 4" key="1">
    <citation type="journal article" date="2019" name="Fungal Biol. Biotechnol.">
        <title>Draft genome sequence of fastidious pathogen Ceratobasidium theobromae, which causes vascular-streak dieback in Theobroma cacao.</title>
        <authorList>
            <person name="Ali S.S."/>
            <person name="Asman A."/>
            <person name="Shao J."/>
            <person name="Firmansyah A.P."/>
            <person name="Susilo A.W."/>
            <person name="Rosmana A."/>
            <person name="McMahon P."/>
            <person name="Junaid M."/>
            <person name="Guest D."/>
            <person name="Kheng T.Y."/>
            <person name="Meinhardt L.W."/>
            <person name="Bailey B.A."/>
        </authorList>
    </citation>
    <scope>NUCLEOTIDE SEQUENCE [LARGE SCALE GENOMIC DNA]</scope>
    <source>
        <strain evidence="3 4">CT2</strain>
    </source>
</reference>
<evidence type="ECO:0000313" key="4">
    <source>
        <dbReference type="Proteomes" id="UP000383932"/>
    </source>
</evidence>
<dbReference type="Pfam" id="PF13522">
    <property type="entry name" value="GATase_6"/>
    <property type="match status" value="1"/>
</dbReference>
<evidence type="ECO:0000313" key="3">
    <source>
        <dbReference type="EMBL" id="KAB5591340.1"/>
    </source>
</evidence>
<dbReference type="GO" id="GO:0032366">
    <property type="term" value="P:intracellular sterol transport"/>
    <property type="evidence" value="ECO:0007669"/>
    <property type="project" value="InterPro"/>
</dbReference>
<dbReference type="CDD" id="cd01908">
    <property type="entry name" value="YafJ"/>
    <property type="match status" value="1"/>
</dbReference>
<dbReference type="InterPro" id="IPR014756">
    <property type="entry name" value="Ig_E-set"/>
</dbReference>
<evidence type="ECO:0000259" key="2">
    <source>
        <dbReference type="PROSITE" id="PS51278"/>
    </source>
</evidence>
<dbReference type="InterPro" id="IPR052373">
    <property type="entry name" value="Gamma-glu_amide_hydrolase"/>
</dbReference>
<dbReference type="Pfam" id="PF02221">
    <property type="entry name" value="E1_DerP2_DerF2"/>
    <property type="match status" value="1"/>
</dbReference>
<dbReference type="Proteomes" id="UP000383932">
    <property type="component" value="Unassembled WGS sequence"/>
</dbReference>
<dbReference type="PANTHER" id="PTHR43187">
    <property type="entry name" value="GLUTAMINE AMIDOTRANSFERASE DUG3-RELATED"/>
    <property type="match status" value="1"/>
</dbReference>
<dbReference type="InterPro" id="IPR017932">
    <property type="entry name" value="GATase_2_dom"/>
</dbReference>
<dbReference type="GO" id="GO:0008242">
    <property type="term" value="F:omega peptidase activity"/>
    <property type="evidence" value="ECO:0007669"/>
    <property type="project" value="TreeGrafter"/>
</dbReference>
<name>A0A5N5QHY3_9AGAM</name>
<dbReference type="GO" id="GO:0006751">
    <property type="term" value="P:glutathione catabolic process"/>
    <property type="evidence" value="ECO:0007669"/>
    <property type="project" value="TreeGrafter"/>
</dbReference>
<evidence type="ECO:0000256" key="1">
    <source>
        <dbReference type="ARBA" id="ARBA00016056"/>
    </source>
</evidence>